<evidence type="ECO:0000313" key="3">
    <source>
        <dbReference type="Proteomes" id="UP000202181"/>
    </source>
</evidence>
<proteinExistence type="predicted"/>
<feature type="transmembrane region" description="Helical" evidence="1">
    <location>
        <begin position="43"/>
        <end position="67"/>
    </location>
</feature>
<evidence type="ECO:0000313" key="2">
    <source>
        <dbReference type="EMBL" id="ANZ48295.1"/>
    </source>
</evidence>
<protein>
    <submittedName>
        <fullName evidence="2">Uncharacterized protein</fullName>
    </submittedName>
</protein>
<dbReference type="KEGG" id="vg:29057232"/>
<gene>
    <name evidence="2" type="ORF">ASESINO_282</name>
</gene>
<keyword evidence="1" id="KW-0812">Transmembrane</keyword>
<feature type="transmembrane region" description="Helical" evidence="1">
    <location>
        <begin position="6"/>
        <end position="31"/>
    </location>
</feature>
<dbReference type="RefSeq" id="YP_009290900.1">
    <property type="nucleotide sequence ID" value="NC_031107.2"/>
</dbReference>
<reference evidence="2" key="1">
    <citation type="submission" date="2016-06" db="EMBL/GenBank/DDBJ databases">
        <authorList>
            <person name="Berg J.A."/>
            <person name="Hyde J.R."/>
            <person name="Breakwell D.P."/>
            <person name="Hope S."/>
            <person name="Grose J.H."/>
        </authorList>
    </citation>
    <scope>NUCLEOTIDE SEQUENCE [LARGE SCALE GENOMIC DNA]</scope>
</reference>
<sequence length="78" mass="8485">MTLTYYIVVALMWVCLFLMVRHTCTVVNIYGRRNGACVRTVRAAQFTGVLGLLVVGTGTTYAAHVVFTLHALAVSGVH</sequence>
<keyword evidence="1" id="KW-1133">Transmembrane helix</keyword>
<dbReference type="OrthoDB" id="27683at10239"/>
<evidence type="ECO:0000256" key="1">
    <source>
        <dbReference type="SAM" id="Phobius"/>
    </source>
</evidence>
<keyword evidence="1" id="KW-0472">Membrane</keyword>
<dbReference type="GeneID" id="29057232"/>
<keyword evidence="3" id="KW-1185">Reference proteome</keyword>
<dbReference type="Proteomes" id="UP000202181">
    <property type="component" value="Segment"/>
</dbReference>
<accession>A0A1B2IAQ2</accession>
<name>A0A1B2IAQ2_9CAUD</name>
<dbReference type="EMBL" id="KX397364">
    <property type="protein sequence ID" value="ANZ48295.1"/>
    <property type="molecule type" value="Genomic_DNA"/>
</dbReference>
<organism evidence="2 3">
    <name type="scientific">Erwinia phage vB_EamM_Asesino</name>
    <dbReference type="NCBI Taxonomy" id="1883370"/>
    <lineage>
        <taxon>Viruses</taxon>
        <taxon>Duplodnaviria</taxon>
        <taxon>Heunggongvirae</taxon>
        <taxon>Uroviricota</taxon>
        <taxon>Caudoviricetes</taxon>
        <taxon>Chimalliviridae</taxon>
        <taxon>Erskinevirus</taxon>
        <taxon>Erskinevirus asesino</taxon>
    </lineage>
</organism>